<organism evidence="2 3">
    <name type="scientific">Solanum tuberosum</name>
    <name type="common">Potato</name>
    <dbReference type="NCBI Taxonomy" id="4113"/>
    <lineage>
        <taxon>Eukaryota</taxon>
        <taxon>Viridiplantae</taxon>
        <taxon>Streptophyta</taxon>
        <taxon>Embryophyta</taxon>
        <taxon>Tracheophyta</taxon>
        <taxon>Spermatophyta</taxon>
        <taxon>Magnoliopsida</taxon>
        <taxon>eudicotyledons</taxon>
        <taxon>Gunneridae</taxon>
        <taxon>Pentapetalae</taxon>
        <taxon>asterids</taxon>
        <taxon>lamiids</taxon>
        <taxon>Solanales</taxon>
        <taxon>Solanaceae</taxon>
        <taxon>Solanoideae</taxon>
        <taxon>Solaneae</taxon>
        <taxon>Solanum</taxon>
    </lineage>
</organism>
<dbReference type="InterPro" id="IPR017451">
    <property type="entry name" value="F-box-assoc_interact_dom"/>
</dbReference>
<keyword evidence="3" id="KW-1185">Reference proteome</keyword>
<feature type="domain" description="F-box associated beta-propeller type 1" evidence="1">
    <location>
        <begin position="1"/>
        <end position="114"/>
    </location>
</feature>
<gene>
    <name evidence="2" type="ORF">KY290_025619</name>
</gene>
<sequence length="165" mass="19456">MNGIIHWDSRPHRDFNGDDLKIVYFNLVSEKLGKLDLPSYDENEDVNWDLYSSKESLFGFRHCESQGTVDIWVMKEYGVKEFWIKFASVPYYVVPGIFDSSMFINEDGEVLLIDGERLVLFNTRNNIYEDLRIHIPDTRHRIDMVTYNETLVSPVFDDEDGCELW</sequence>
<dbReference type="EMBL" id="JAIVGD010000018">
    <property type="protein sequence ID" value="KAH0755349.1"/>
    <property type="molecule type" value="Genomic_DNA"/>
</dbReference>
<evidence type="ECO:0000313" key="3">
    <source>
        <dbReference type="Proteomes" id="UP000826656"/>
    </source>
</evidence>
<reference evidence="2 3" key="1">
    <citation type="journal article" date="2021" name="bioRxiv">
        <title>Chromosome-scale and haplotype-resolved genome assembly of a tetraploid potato cultivar.</title>
        <authorList>
            <person name="Sun H."/>
            <person name="Jiao W.-B."/>
            <person name="Krause K."/>
            <person name="Campoy J.A."/>
            <person name="Goel M."/>
            <person name="Folz-Donahue K."/>
            <person name="Kukat C."/>
            <person name="Huettel B."/>
            <person name="Schneeberger K."/>
        </authorList>
    </citation>
    <scope>NUCLEOTIDE SEQUENCE [LARGE SCALE GENOMIC DNA]</scope>
    <source>
        <strain evidence="2">SolTubOtavaFocal</strain>
        <tissue evidence="2">Leaves</tissue>
    </source>
</reference>
<evidence type="ECO:0000259" key="1">
    <source>
        <dbReference type="Pfam" id="PF07734"/>
    </source>
</evidence>
<dbReference type="InterPro" id="IPR006527">
    <property type="entry name" value="F-box-assoc_dom_typ1"/>
</dbReference>
<name>A0ABQ7UVT8_SOLTU</name>
<comment type="caution">
    <text evidence="2">The sequence shown here is derived from an EMBL/GenBank/DDBJ whole genome shotgun (WGS) entry which is preliminary data.</text>
</comment>
<evidence type="ECO:0000313" key="2">
    <source>
        <dbReference type="EMBL" id="KAH0755349.1"/>
    </source>
</evidence>
<proteinExistence type="predicted"/>
<dbReference type="Pfam" id="PF07734">
    <property type="entry name" value="FBA_1"/>
    <property type="match status" value="1"/>
</dbReference>
<accession>A0ABQ7UVT8</accession>
<protein>
    <recommendedName>
        <fullName evidence="1">F-box associated beta-propeller type 1 domain-containing protein</fullName>
    </recommendedName>
</protein>
<dbReference type="Proteomes" id="UP000826656">
    <property type="component" value="Unassembled WGS sequence"/>
</dbReference>
<dbReference type="NCBIfam" id="TIGR01640">
    <property type="entry name" value="F_box_assoc_1"/>
    <property type="match status" value="1"/>
</dbReference>